<name>A0A915DJ87_9BILA</name>
<dbReference type="AlphaFoldDB" id="A0A915DJ87"/>
<dbReference type="WBParaSite" id="jg20617">
    <property type="protein sequence ID" value="jg20617"/>
    <property type="gene ID" value="jg20617"/>
</dbReference>
<sequence>MSLACTYIRKHQYSQYISQQQQAHKQDDKHCTHSIGNYSVSKALRGQFLLMFTPDTGNCLASPTMQLIYWVNLWQRRWTSSAYQWTSSAYQVDFKILQAAQVDFYCISSGLKSS</sequence>
<dbReference type="Proteomes" id="UP000887574">
    <property type="component" value="Unplaced"/>
</dbReference>
<proteinExistence type="predicted"/>
<keyword evidence="1" id="KW-1185">Reference proteome</keyword>
<organism evidence="1 2">
    <name type="scientific">Ditylenchus dipsaci</name>
    <dbReference type="NCBI Taxonomy" id="166011"/>
    <lineage>
        <taxon>Eukaryota</taxon>
        <taxon>Metazoa</taxon>
        <taxon>Ecdysozoa</taxon>
        <taxon>Nematoda</taxon>
        <taxon>Chromadorea</taxon>
        <taxon>Rhabditida</taxon>
        <taxon>Tylenchina</taxon>
        <taxon>Tylenchomorpha</taxon>
        <taxon>Sphaerularioidea</taxon>
        <taxon>Anguinidae</taxon>
        <taxon>Anguininae</taxon>
        <taxon>Ditylenchus</taxon>
    </lineage>
</organism>
<accession>A0A915DJ87</accession>
<evidence type="ECO:0000313" key="2">
    <source>
        <dbReference type="WBParaSite" id="jg20617"/>
    </source>
</evidence>
<reference evidence="2" key="1">
    <citation type="submission" date="2022-11" db="UniProtKB">
        <authorList>
            <consortium name="WormBaseParasite"/>
        </authorList>
    </citation>
    <scope>IDENTIFICATION</scope>
</reference>
<evidence type="ECO:0000313" key="1">
    <source>
        <dbReference type="Proteomes" id="UP000887574"/>
    </source>
</evidence>
<protein>
    <submittedName>
        <fullName evidence="2">Uncharacterized protein</fullName>
    </submittedName>
</protein>